<proteinExistence type="predicted"/>
<dbReference type="Proteomes" id="UP000638848">
    <property type="component" value="Unassembled WGS sequence"/>
</dbReference>
<protein>
    <submittedName>
        <fullName evidence="1">Uncharacterized protein</fullName>
    </submittedName>
</protein>
<keyword evidence="2" id="KW-1185">Reference proteome</keyword>
<comment type="caution">
    <text evidence="1">The sequence shown here is derived from an EMBL/GenBank/DDBJ whole genome shotgun (WGS) entry which is preliminary data.</text>
</comment>
<evidence type="ECO:0000313" key="2">
    <source>
        <dbReference type="Proteomes" id="UP000638848"/>
    </source>
</evidence>
<sequence>MNLAPLIQAAAARGAVACEQCNADYSVSRDPECPNLTHLTVMHDDDCPFYLRRMNRAGRRAAGRTK</sequence>
<name>A0A917H7N2_9MICC</name>
<reference evidence="1" key="2">
    <citation type="submission" date="2020-09" db="EMBL/GenBank/DDBJ databases">
        <authorList>
            <person name="Sun Q."/>
            <person name="Zhou Y."/>
        </authorList>
    </citation>
    <scope>NUCLEOTIDE SEQUENCE</scope>
    <source>
        <strain evidence="1">CGMCC 1.12187</strain>
    </source>
</reference>
<dbReference type="AlphaFoldDB" id="A0A917H7N2"/>
<evidence type="ECO:0000313" key="1">
    <source>
        <dbReference type="EMBL" id="GGG70316.1"/>
    </source>
</evidence>
<organism evidence="1 2">
    <name type="scientific">Kocuria dechangensis</name>
    <dbReference type="NCBI Taxonomy" id="1176249"/>
    <lineage>
        <taxon>Bacteria</taxon>
        <taxon>Bacillati</taxon>
        <taxon>Actinomycetota</taxon>
        <taxon>Actinomycetes</taxon>
        <taxon>Micrococcales</taxon>
        <taxon>Micrococcaceae</taxon>
        <taxon>Kocuria</taxon>
    </lineage>
</organism>
<reference evidence="1" key="1">
    <citation type="journal article" date="2014" name="Int. J. Syst. Evol. Microbiol.">
        <title>Complete genome sequence of Corynebacterium casei LMG S-19264T (=DSM 44701T), isolated from a smear-ripened cheese.</title>
        <authorList>
            <consortium name="US DOE Joint Genome Institute (JGI-PGF)"/>
            <person name="Walter F."/>
            <person name="Albersmeier A."/>
            <person name="Kalinowski J."/>
            <person name="Ruckert C."/>
        </authorList>
    </citation>
    <scope>NUCLEOTIDE SEQUENCE</scope>
    <source>
        <strain evidence="1">CGMCC 1.12187</strain>
    </source>
</reference>
<dbReference type="EMBL" id="BMEQ01000038">
    <property type="protein sequence ID" value="GGG70316.1"/>
    <property type="molecule type" value="Genomic_DNA"/>
</dbReference>
<gene>
    <name evidence="1" type="ORF">GCM10011374_38560</name>
</gene>
<accession>A0A917H7N2</accession>